<organism evidence="2 3">
    <name type="scientific">Streptomyces prunicolor</name>
    <dbReference type="NCBI Taxonomy" id="67348"/>
    <lineage>
        <taxon>Bacteria</taxon>
        <taxon>Bacillati</taxon>
        <taxon>Actinomycetota</taxon>
        <taxon>Actinomycetes</taxon>
        <taxon>Kitasatosporales</taxon>
        <taxon>Streptomycetaceae</taxon>
        <taxon>Streptomyces</taxon>
    </lineage>
</organism>
<dbReference type="RefSeq" id="WP_317770240.1">
    <property type="nucleotide sequence ID" value="NZ_JAWMAJ010000011.1"/>
</dbReference>
<protein>
    <recommendedName>
        <fullName evidence="4">PH domain-containing protein</fullName>
    </recommendedName>
</protein>
<proteinExistence type="predicted"/>
<sequence length="167" mass="18114">MSKEMRDAAVRAAEEAGLGELKGVYDCSRLDAWVLAVSGCVFTAFLLPVVLIDAHDNGVSAKAIGGIALCLMVTVGMLFAARVLWRNAEGGIVHFEGGMVETYGAGSERVCAWRDVTEVRRVVRNPIIPMYSVTAAGRRHSVAREDFSHCRPLLKDMAKLRVHAPSD</sequence>
<keyword evidence="1" id="KW-1133">Transmembrane helix</keyword>
<dbReference type="Proteomes" id="UP001187346">
    <property type="component" value="Unassembled WGS sequence"/>
</dbReference>
<keyword evidence="1" id="KW-0812">Transmembrane</keyword>
<accession>A0ABU4F422</accession>
<comment type="caution">
    <text evidence="2">The sequence shown here is derived from an EMBL/GenBank/DDBJ whole genome shotgun (WGS) entry which is preliminary data.</text>
</comment>
<feature type="transmembrane region" description="Helical" evidence="1">
    <location>
        <begin position="63"/>
        <end position="85"/>
    </location>
</feature>
<evidence type="ECO:0000313" key="3">
    <source>
        <dbReference type="Proteomes" id="UP001187346"/>
    </source>
</evidence>
<dbReference type="EMBL" id="JAWMAJ010000011">
    <property type="protein sequence ID" value="MDV7215344.1"/>
    <property type="molecule type" value="Genomic_DNA"/>
</dbReference>
<evidence type="ECO:0008006" key="4">
    <source>
        <dbReference type="Google" id="ProtNLM"/>
    </source>
</evidence>
<name>A0ABU4F422_9ACTN</name>
<feature type="transmembrane region" description="Helical" evidence="1">
    <location>
        <begin position="32"/>
        <end position="51"/>
    </location>
</feature>
<gene>
    <name evidence="2" type="ORF">R5A26_05210</name>
</gene>
<evidence type="ECO:0000256" key="1">
    <source>
        <dbReference type="SAM" id="Phobius"/>
    </source>
</evidence>
<reference evidence="2 3" key="1">
    <citation type="submission" date="2023-10" db="EMBL/GenBank/DDBJ databases">
        <title>Characterization of rhizosphere-enriched actinobacteria from wheat plants lab-grown on chernevaya soil.</title>
        <authorList>
            <person name="Tikhonova E.N."/>
            <person name="Konopkin A."/>
            <person name="Kravchenko I.K."/>
        </authorList>
    </citation>
    <scope>NUCLEOTIDE SEQUENCE [LARGE SCALE GENOMIC DNA]</scope>
    <source>
        <strain evidence="2 3">RR29</strain>
    </source>
</reference>
<evidence type="ECO:0000313" key="2">
    <source>
        <dbReference type="EMBL" id="MDV7215344.1"/>
    </source>
</evidence>
<keyword evidence="1" id="KW-0472">Membrane</keyword>
<keyword evidence="3" id="KW-1185">Reference proteome</keyword>